<sequence>MSTFKRPANLEFPKTYYKFNLKNKTTGEIEKYRVQDLPEDRFEDALDLMVNHFLPDEEINISRGLLKSQEGIKEHRELWAEMINQKFSIACFKDDGSNELVGVNVLNVCSKDDIEEKLNIKDDAFSDILALLDYTVKQFDVYKEFKVNSYLTAFGLCIIPAYRGKGIATEMLKARVPILKALNLSVTSTAFTGTASQIAAKKAEYETVYSIKYSDLKHISPRFNFLNTKTEYFKLMALKI</sequence>
<evidence type="ECO:0008006" key="3">
    <source>
        <dbReference type="Google" id="ProtNLM"/>
    </source>
</evidence>
<dbReference type="PANTHER" id="PTHR20905:SF32">
    <property type="entry name" value="ARYLALKYLAMINE N-ACETYLTRANSFERASE-LIKE 7, ISOFORM A"/>
    <property type="match status" value="1"/>
</dbReference>
<name>A0A9J6CS02_POLVA</name>
<reference evidence="1" key="1">
    <citation type="submission" date="2021-03" db="EMBL/GenBank/DDBJ databases">
        <title>Chromosome level genome of the anhydrobiotic midge Polypedilum vanderplanki.</title>
        <authorList>
            <person name="Yoshida Y."/>
            <person name="Kikawada T."/>
            <person name="Gusev O."/>
        </authorList>
    </citation>
    <scope>NUCLEOTIDE SEQUENCE</scope>
    <source>
        <strain evidence="1">NIAS01</strain>
        <tissue evidence="1">Whole body or cell culture</tissue>
    </source>
</reference>
<dbReference type="EMBL" id="JADBJN010000001">
    <property type="protein sequence ID" value="KAG5684339.1"/>
    <property type="molecule type" value="Genomic_DNA"/>
</dbReference>
<dbReference type="OrthoDB" id="7782438at2759"/>
<evidence type="ECO:0000313" key="2">
    <source>
        <dbReference type="Proteomes" id="UP001107558"/>
    </source>
</evidence>
<dbReference type="SUPFAM" id="SSF55729">
    <property type="entry name" value="Acyl-CoA N-acyltransferases (Nat)"/>
    <property type="match status" value="1"/>
</dbReference>
<protein>
    <recommendedName>
        <fullName evidence="3">N-acetyltransferase domain-containing protein</fullName>
    </recommendedName>
</protein>
<dbReference type="InterPro" id="IPR016181">
    <property type="entry name" value="Acyl_CoA_acyltransferase"/>
</dbReference>
<proteinExistence type="predicted"/>
<dbReference type="AlphaFoldDB" id="A0A9J6CS02"/>
<dbReference type="Proteomes" id="UP001107558">
    <property type="component" value="Chromosome 1"/>
</dbReference>
<dbReference type="Gene3D" id="3.40.630.30">
    <property type="match status" value="1"/>
</dbReference>
<evidence type="ECO:0000313" key="1">
    <source>
        <dbReference type="EMBL" id="KAG5684339.1"/>
    </source>
</evidence>
<comment type="caution">
    <text evidence="1">The sequence shown here is derived from an EMBL/GenBank/DDBJ whole genome shotgun (WGS) entry which is preliminary data.</text>
</comment>
<dbReference type="GO" id="GO:0008080">
    <property type="term" value="F:N-acetyltransferase activity"/>
    <property type="evidence" value="ECO:0007669"/>
    <property type="project" value="TreeGrafter"/>
</dbReference>
<keyword evidence="2" id="KW-1185">Reference proteome</keyword>
<accession>A0A9J6CS02</accession>
<gene>
    <name evidence="1" type="ORF">PVAND_013574</name>
</gene>
<dbReference type="PANTHER" id="PTHR20905">
    <property type="entry name" value="N-ACETYLTRANSFERASE-RELATED"/>
    <property type="match status" value="1"/>
</dbReference>
<organism evidence="1 2">
    <name type="scientific">Polypedilum vanderplanki</name>
    <name type="common">Sleeping chironomid midge</name>
    <dbReference type="NCBI Taxonomy" id="319348"/>
    <lineage>
        <taxon>Eukaryota</taxon>
        <taxon>Metazoa</taxon>
        <taxon>Ecdysozoa</taxon>
        <taxon>Arthropoda</taxon>
        <taxon>Hexapoda</taxon>
        <taxon>Insecta</taxon>
        <taxon>Pterygota</taxon>
        <taxon>Neoptera</taxon>
        <taxon>Endopterygota</taxon>
        <taxon>Diptera</taxon>
        <taxon>Nematocera</taxon>
        <taxon>Chironomoidea</taxon>
        <taxon>Chironomidae</taxon>
        <taxon>Chironominae</taxon>
        <taxon>Polypedilum</taxon>
        <taxon>Polypedilum</taxon>
    </lineage>
</organism>